<reference evidence="9" key="1">
    <citation type="submission" date="2016-09" db="EMBL/GenBank/DDBJ databases">
        <title>Draft genome sequence of a novel species of the family Streptococcaceae isolated from flowers.</title>
        <authorList>
            <person name="Chuah L.-O."/>
            <person name="Yap K.-P."/>
            <person name="Thong K.L."/>
            <person name="Liong M.T."/>
            <person name="Ahmad R."/>
            <person name="Rusul G."/>
        </authorList>
    </citation>
    <scope>NUCLEOTIDE SEQUENCE [LARGE SCALE GENOMIC DNA]</scope>
    <source>
        <strain evidence="9">DF1</strain>
    </source>
</reference>
<dbReference type="Pfam" id="PF17827">
    <property type="entry name" value="PrmC_N"/>
    <property type="match status" value="1"/>
</dbReference>
<evidence type="ECO:0000256" key="3">
    <source>
        <dbReference type="ARBA" id="ARBA00022691"/>
    </source>
</evidence>
<feature type="binding site" evidence="5">
    <location>
        <begin position="113"/>
        <end position="117"/>
    </location>
    <ligand>
        <name>S-adenosyl-L-methionine</name>
        <dbReference type="ChEBI" id="CHEBI:59789"/>
    </ligand>
</feature>
<dbReference type="InterPro" id="IPR004556">
    <property type="entry name" value="HemK-like"/>
</dbReference>
<dbReference type="EC" id="2.1.1.297" evidence="5"/>
<comment type="catalytic activity">
    <reaction evidence="4 5">
        <text>L-glutaminyl-[peptide chain release factor] + S-adenosyl-L-methionine = N(5)-methyl-L-glutaminyl-[peptide chain release factor] + S-adenosyl-L-homocysteine + H(+)</text>
        <dbReference type="Rhea" id="RHEA:42896"/>
        <dbReference type="Rhea" id="RHEA-COMP:10271"/>
        <dbReference type="Rhea" id="RHEA-COMP:10272"/>
        <dbReference type="ChEBI" id="CHEBI:15378"/>
        <dbReference type="ChEBI" id="CHEBI:30011"/>
        <dbReference type="ChEBI" id="CHEBI:57856"/>
        <dbReference type="ChEBI" id="CHEBI:59789"/>
        <dbReference type="ChEBI" id="CHEBI:61891"/>
        <dbReference type="EC" id="2.1.1.297"/>
    </reaction>
</comment>
<dbReference type="SUPFAM" id="SSF53335">
    <property type="entry name" value="S-adenosyl-L-methionine-dependent methyltransferases"/>
    <property type="match status" value="1"/>
</dbReference>
<evidence type="ECO:0000313" key="9">
    <source>
        <dbReference type="Proteomes" id="UP000178622"/>
    </source>
</evidence>
<organism evidence="8 9">
    <name type="scientific">Floricoccus tropicus</name>
    <dbReference type="NCBI Taxonomy" id="1859473"/>
    <lineage>
        <taxon>Bacteria</taxon>
        <taxon>Bacillati</taxon>
        <taxon>Bacillota</taxon>
        <taxon>Bacilli</taxon>
        <taxon>Lactobacillales</taxon>
        <taxon>Streptococcaceae</taxon>
        <taxon>Floricoccus</taxon>
    </lineage>
</organism>
<proteinExistence type="inferred from homology"/>
<dbReference type="GO" id="GO:0003676">
    <property type="term" value="F:nucleic acid binding"/>
    <property type="evidence" value="ECO:0007669"/>
    <property type="project" value="InterPro"/>
</dbReference>
<feature type="domain" description="Release factor glutamine methyltransferase N-terminal" evidence="7">
    <location>
        <begin position="14"/>
        <end position="69"/>
    </location>
</feature>
<keyword evidence="3 5" id="KW-0949">S-adenosyl-L-methionine</keyword>
<keyword evidence="9" id="KW-1185">Reference proteome</keyword>
<dbReference type="PANTHER" id="PTHR18895:SF74">
    <property type="entry name" value="MTRF1L RELEASE FACTOR GLUTAMINE METHYLTRANSFERASE"/>
    <property type="match status" value="1"/>
</dbReference>
<dbReference type="GO" id="GO:0032259">
    <property type="term" value="P:methylation"/>
    <property type="evidence" value="ECO:0007669"/>
    <property type="project" value="UniProtKB-KW"/>
</dbReference>
<comment type="function">
    <text evidence="5">Methylates the class 1 translation termination release factors RF1/PrfA and RF2/PrfB on the glutamine residue of the universally conserved GGQ motif.</text>
</comment>
<dbReference type="InterPro" id="IPR050320">
    <property type="entry name" value="N5-glutamine_MTase"/>
</dbReference>
<evidence type="ECO:0000313" key="8">
    <source>
        <dbReference type="EMBL" id="OFI49203.1"/>
    </source>
</evidence>
<gene>
    <name evidence="5" type="primary">prmC</name>
    <name evidence="8" type="ORF">BG261_03800</name>
</gene>
<dbReference type="STRING" id="1859473.BG261_03800"/>
<dbReference type="Pfam" id="PF05175">
    <property type="entry name" value="MTS"/>
    <property type="match status" value="1"/>
</dbReference>
<feature type="domain" description="Methyltransferase small" evidence="6">
    <location>
        <begin position="102"/>
        <end position="185"/>
    </location>
</feature>
<keyword evidence="2 5" id="KW-0808">Transferase</keyword>
<dbReference type="InterPro" id="IPR019874">
    <property type="entry name" value="RF_methyltr_PrmC"/>
</dbReference>
<dbReference type="InterPro" id="IPR040758">
    <property type="entry name" value="PrmC_N"/>
</dbReference>
<dbReference type="AlphaFoldDB" id="A0A1E8GNK1"/>
<evidence type="ECO:0000259" key="6">
    <source>
        <dbReference type="Pfam" id="PF05175"/>
    </source>
</evidence>
<dbReference type="RefSeq" id="WP_070792240.1">
    <property type="nucleotide sequence ID" value="NZ_MKIR01000020.1"/>
</dbReference>
<accession>A0A1E8GNK1</accession>
<sequence length="277" mass="31328">MNYKEFFDEREKDAQNQEDLGYVYRYIKKLDRLSYLNLLNKEIEENDRQLLENISQRLAQNEPAQYIVGDTDFYNLNLKVDPRALIPRPETEELVDLILKENEVENLKVLDVGTGTGAIGLSLKKARPSWQVTLADISTDALALANTNAEANNLSVDFVQSDVFSSVNGSFDIIVSNPPYIAYDEQDLMDESVIKYEPDLALYATESGLAIYNRLAANSEQFLSQGGKIYLEIGFNQGQAVKNLFQKSFPKKEIRILPDLAGLDRMVVISDNGEVRK</sequence>
<name>A0A1E8GNK1_9LACT</name>
<dbReference type="CDD" id="cd02440">
    <property type="entry name" value="AdoMet_MTases"/>
    <property type="match status" value="1"/>
</dbReference>
<evidence type="ECO:0000256" key="4">
    <source>
        <dbReference type="ARBA" id="ARBA00048391"/>
    </source>
</evidence>
<dbReference type="PROSITE" id="PS00092">
    <property type="entry name" value="N6_MTASE"/>
    <property type="match status" value="1"/>
</dbReference>
<feature type="binding site" evidence="5">
    <location>
        <begin position="177"/>
        <end position="180"/>
    </location>
    <ligand>
        <name>substrate</name>
    </ligand>
</feature>
<dbReference type="HAMAP" id="MF_02126">
    <property type="entry name" value="RF_methyltr_PrmC"/>
    <property type="match status" value="1"/>
</dbReference>
<evidence type="ECO:0000256" key="2">
    <source>
        <dbReference type="ARBA" id="ARBA00022679"/>
    </source>
</evidence>
<dbReference type="InterPro" id="IPR029063">
    <property type="entry name" value="SAM-dependent_MTases_sf"/>
</dbReference>
<dbReference type="OrthoDB" id="9800643at2"/>
<evidence type="ECO:0000256" key="5">
    <source>
        <dbReference type="HAMAP-Rule" id="MF_02126"/>
    </source>
</evidence>
<comment type="caution">
    <text evidence="5">Lacks conserved residue(s) required for the propagation of feature annotation.</text>
</comment>
<keyword evidence="1 5" id="KW-0489">Methyltransferase</keyword>
<comment type="caution">
    <text evidence="8">The sequence shown here is derived from an EMBL/GenBank/DDBJ whole genome shotgun (WGS) entry which is preliminary data.</text>
</comment>
<dbReference type="NCBIfam" id="TIGR03534">
    <property type="entry name" value="RF_mod_PrmC"/>
    <property type="match status" value="1"/>
</dbReference>
<dbReference type="NCBIfam" id="TIGR00536">
    <property type="entry name" value="hemK_fam"/>
    <property type="match status" value="1"/>
</dbReference>
<comment type="similarity">
    <text evidence="5">Belongs to the protein N5-glutamine methyltransferase family. PrmC subfamily.</text>
</comment>
<dbReference type="InterPro" id="IPR007848">
    <property type="entry name" value="Small_mtfrase_dom"/>
</dbReference>
<feature type="binding site" evidence="5">
    <location>
        <position position="136"/>
    </location>
    <ligand>
        <name>S-adenosyl-L-methionine</name>
        <dbReference type="ChEBI" id="CHEBI:59789"/>
    </ligand>
</feature>
<feature type="binding site" evidence="5">
    <location>
        <position position="177"/>
    </location>
    <ligand>
        <name>S-adenosyl-L-methionine</name>
        <dbReference type="ChEBI" id="CHEBI:59789"/>
    </ligand>
</feature>
<evidence type="ECO:0000259" key="7">
    <source>
        <dbReference type="Pfam" id="PF17827"/>
    </source>
</evidence>
<dbReference type="Gene3D" id="1.10.8.10">
    <property type="entry name" value="DNA helicase RuvA subunit, C-terminal domain"/>
    <property type="match status" value="1"/>
</dbReference>
<dbReference type="EMBL" id="MKIR01000020">
    <property type="protein sequence ID" value="OFI49203.1"/>
    <property type="molecule type" value="Genomic_DNA"/>
</dbReference>
<dbReference type="Gene3D" id="3.40.50.150">
    <property type="entry name" value="Vaccinia Virus protein VP39"/>
    <property type="match status" value="1"/>
</dbReference>
<evidence type="ECO:0000256" key="1">
    <source>
        <dbReference type="ARBA" id="ARBA00022603"/>
    </source>
</evidence>
<dbReference type="PANTHER" id="PTHR18895">
    <property type="entry name" value="HEMK METHYLTRANSFERASE"/>
    <property type="match status" value="1"/>
</dbReference>
<dbReference type="GO" id="GO:0102559">
    <property type="term" value="F:peptide chain release factor N(5)-glutamine methyltransferase activity"/>
    <property type="evidence" value="ECO:0007669"/>
    <property type="project" value="UniProtKB-EC"/>
</dbReference>
<dbReference type="InterPro" id="IPR002052">
    <property type="entry name" value="DNA_methylase_N6_adenine_CS"/>
</dbReference>
<protein>
    <recommendedName>
        <fullName evidence="5">Release factor glutamine methyltransferase</fullName>
        <shortName evidence="5">RF MTase</shortName>
        <ecNumber evidence="5">2.1.1.297</ecNumber>
    </recommendedName>
    <alternativeName>
        <fullName evidence="5">N5-glutamine methyltransferase PrmC</fullName>
    </alternativeName>
    <alternativeName>
        <fullName evidence="5">Protein-(glutamine-N5) MTase PrmC</fullName>
    </alternativeName>
    <alternativeName>
        <fullName evidence="5">Protein-glutamine N-methyltransferase PrmC</fullName>
    </alternativeName>
</protein>
<dbReference type="Proteomes" id="UP000178622">
    <property type="component" value="Unassembled WGS sequence"/>
</dbReference>